<evidence type="ECO:0000256" key="3">
    <source>
        <dbReference type="ARBA" id="ARBA00022723"/>
    </source>
</evidence>
<keyword evidence="7 8" id="KW-0413">Isomerase</keyword>
<evidence type="ECO:0000313" key="16">
    <source>
        <dbReference type="Proteomes" id="UP000234166"/>
    </source>
</evidence>
<dbReference type="CDD" id="cd03363">
    <property type="entry name" value="TOPRIM_TopoIA_TopoI"/>
    <property type="match status" value="1"/>
</dbReference>
<dbReference type="SMART" id="SM00436">
    <property type="entry name" value="TOP1Bc"/>
    <property type="match status" value="1"/>
</dbReference>
<reference evidence="12" key="1">
    <citation type="journal article" date="2015" name="Front. Microbiol.">
        <title>Genome sequencing reveals a new lineage associated with lablab bean and genetic exchange between pv. and subsp.</title>
        <authorList>
            <person name="Aritua V."/>
            <person name="Harrison J."/>
            <person name="Sapp M."/>
            <person name="Buruchara R."/>
            <person name="Smith J."/>
            <person name="Studholme D.J."/>
        </authorList>
    </citation>
    <scope>NUCLEOTIDE SEQUENCE</scope>
    <source>
        <strain evidence="12">NCPPB 1138</strain>
    </source>
</reference>
<evidence type="ECO:0000313" key="14">
    <source>
        <dbReference type="EMBL" id="SON92393.1"/>
    </source>
</evidence>
<feature type="site" description="Interaction with DNA" evidence="8">
    <location>
        <position position="505"/>
    </location>
</feature>
<dbReference type="Pfam" id="PF13368">
    <property type="entry name" value="Toprim_C_rpt"/>
    <property type="match status" value="3"/>
</dbReference>
<evidence type="ECO:0000256" key="2">
    <source>
        <dbReference type="ARBA" id="ARBA00009446"/>
    </source>
</evidence>
<dbReference type="NCBIfam" id="NF006451">
    <property type="entry name" value="PRK08780.1"/>
    <property type="match status" value="1"/>
</dbReference>
<reference evidence="16 17" key="4">
    <citation type="submission" date="2017-10" db="EMBL/GenBank/DDBJ databases">
        <authorList>
            <person name="Regsiter A."/>
            <person name="William W."/>
        </authorList>
    </citation>
    <scope>NUCLEOTIDE SEQUENCE [LARGE SCALE GENOMIC DNA]</scope>
    <source>
        <strain evidence="13 17">CFBP6984</strain>
        <strain evidence="14 16">CFBP7430</strain>
    </source>
</reference>
<comment type="similarity">
    <text evidence="2 8">Belongs to the type IA topoisomerase family.</text>
</comment>
<dbReference type="GO" id="GO:0003917">
    <property type="term" value="F:DNA topoisomerase type I (single strand cut, ATP-independent) activity"/>
    <property type="evidence" value="ECO:0007669"/>
    <property type="project" value="UniProtKB-UniRule"/>
</dbReference>
<dbReference type="EMBL" id="JWTI02000071">
    <property type="protein sequence ID" value="KHS37640.1"/>
    <property type="molecule type" value="Genomic_DNA"/>
</dbReference>
<dbReference type="Proteomes" id="UP000234166">
    <property type="component" value="Unassembled WGS sequence"/>
</dbReference>
<evidence type="ECO:0000256" key="8">
    <source>
        <dbReference type="HAMAP-Rule" id="MF_00952"/>
    </source>
</evidence>
<comment type="function">
    <text evidence="8">Releases the supercoiling and torsional tension of DNA, which is introduced during the DNA replication and transcription, by transiently cleaving and rejoining one strand of the DNA duplex. Introduces a single-strand break via transesterification at a target site in duplex DNA. The scissile phosphodiester is attacked by the catalytic tyrosine of the enzyme, resulting in the formation of a DNA-(5'-phosphotyrosyl)-enzyme intermediate and the expulsion of a 3'-OH DNA strand. The free DNA strand then undergoes passage around the unbroken strand, thus removing DNA supercoils. Finally, in the religation step, the DNA 3'-OH attacks the covalent intermediate to expel the active-site tyrosine and restore the DNA phosphodiester backbone.</text>
</comment>
<dbReference type="Proteomes" id="UP000031180">
    <property type="component" value="Unassembled WGS sequence"/>
</dbReference>
<evidence type="ECO:0000259" key="10">
    <source>
        <dbReference type="PROSITE" id="PS50880"/>
    </source>
</evidence>
<feature type="region of interest" description="Disordered" evidence="9">
    <location>
        <begin position="253"/>
        <end position="272"/>
    </location>
</feature>
<dbReference type="Pfam" id="PF01751">
    <property type="entry name" value="Toprim"/>
    <property type="match status" value="1"/>
</dbReference>
<evidence type="ECO:0000313" key="12">
    <source>
        <dbReference type="EMBL" id="KHS37640.1"/>
    </source>
</evidence>
<protein>
    <recommendedName>
        <fullName evidence="8">DNA topoisomerase 1</fullName>
        <ecNumber evidence="8">5.6.2.1</ecNumber>
    </recommendedName>
    <alternativeName>
        <fullName evidence="8">DNA topoisomerase I</fullName>
    </alternativeName>
</protein>
<dbReference type="GO" id="GO:0003677">
    <property type="term" value="F:DNA binding"/>
    <property type="evidence" value="ECO:0007669"/>
    <property type="project" value="UniProtKB-KW"/>
</dbReference>
<dbReference type="InterPro" id="IPR023405">
    <property type="entry name" value="Topo_IA_core_domain"/>
</dbReference>
<dbReference type="PROSITE" id="PS00396">
    <property type="entry name" value="TOPO_IA_1"/>
    <property type="match status" value="1"/>
</dbReference>
<dbReference type="NCBIfam" id="TIGR01051">
    <property type="entry name" value="topA_bact"/>
    <property type="match status" value="1"/>
</dbReference>
<evidence type="ECO:0000256" key="5">
    <source>
        <dbReference type="ARBA" id="ARBA00023029"/>
    </source>
</evidence>
<reference evidence="12" key="3">
    <citation type="submission" date="2015-04" db="EMBL/GenBank/DDBJ databases">
        <authorList>
            <person name="Harrison J.W."/>
            <person name="Aritua V."/>
            <person name="Sapp M."/>
            <person name="Smith J."/>
            <person name="Studholme D.J."/>
        </authorList>
    </citation>
    <scope>NUCLEOTIDE SEQUENCE</scope>
    <source>
        <strain evidence="12">NCPPB 1138</strain>
    </source>
</reference>
<keyword evidence="3" id="KW-0479">Metal-binding</keyword>
<dbReference type="EMBL" id="OCYT01000140">
    <property type="protein sequence ID" value="SON87333.1"/>
    <property type="molecule type" value="Genomic_DNA"/>
</dbReference>
<dbReference type="Gene3D" id="3.40.50.140">
    <property type="match status" value="1"/>
</dbReference>
<feature type="site" description="Interaction with DNA" evidence="8">
    <location>
        <position position="159"/>
    </location>
</feature>
<keyword evidence="4" id="KW-0460">Magnesium</keyword>
<dbReference type="InterPro" id="IPR023406">
    <property type="entry name" value="Topo_IA_AS"/>
</dbReference>
<evidence type="ECO:0000313" key="13">
    <source>
        <dbReference type="EMBL" id="SON87333.1"/>
    </source>
</evidence>
<evidence type="ECO:0000313" key="15">
    <source>
        <dbReference type="Proteomes" id="UP000031180"/>
    </source>
</evidence>
<reference evidence="15" key="2">
    <citation type="submission" date="2015-04" db="EMBL/GenBank/DDBJ databases">
        <title>Genome sequencing of pathogens of bean.</title>
        <authorList>
            <person name="Harrison J.W."/>
            <person name="Aritua V."/>
            <person name="Sapp M."/>
            <person name="Smith J."/>
            <person name="Studholme D.J."/>
        </authorList>
    </citation>
    <scope>NUCLEOTIDE SEQUENCE [LARGE SCALE GENOMIC DNA]</scope>
    <source>
        <strain evidence="15">NCPPB 1138</strain>
    </source>
</reference>
<keyword evidence="17" id="KW-1185">Reference proteome</keyword>
<dbReference type="PROSITE" id="PS50880">
    <property type="entry name" value="TOPRIM"/>
    <property type="match status" value="1"/>
</dbReference>
<dbReference type="InterPro" id="IPR013497">
    <property type="entry name" value="Topo_IA_cen"/>
</dbReference>
<comment type="catalytic activity">
    <reaction evidence="1 8">
        <text>ATP-independent breakage of single-stranded DNA, followed by passage and rejoining.</text>
        <dbReference type="EC" id="5.6.2.1"/>
    </reaction>
</comment>
<dbReference type="InterPro" id="IPR006171">
    <property type="entry name" value="TOPRIM_dom"/>
</dbReference>
<dbReference type="SMART" id="SM00493">
    <property type="entry name" value="TOPRIM"/>
    <property type="match status" value="1"/>
</dbReference>
<gene>
    <name evidence="8 14" type="primary">topA</name>
    <name evidence="12" type="ORF">RN20_10210</name>
    <name evidence="13" type="ORF">XAP6984_800061</name>
    <name evidence="14" type="ORF">XAP7430_760061</name>
</gene>
<keyword evidence="6 8" id="KW-0238">DNA-binding</keyword>
<dbReference type="InterPro" id="IPR003601">
    <property type="entry name" value="Topo_IA_2"/>
</dbReference>
<dbReference type="Gene3D" id="2.70.20.10">
    <property type="entry name" value="Topoisomerase I, domain 3"/>
    <property type="match status" value="1"/>
</dbReference>
<dbReference type="InterPro" id="IPR034149">
    <property type="entry name" value="TOPRIM_TopoI"/>
</dbReference>
<feature type="site" description="Interaction with DNA" evidence="8">
    <location>
        <position position="147"/>
    </location>
</feature>
<feature type="site" description="Interaction with DNA" evidence="8">
    <location>
        <position position="144"/>
    </location>
</feature>
<feature type="domain" description="Toprim" evidence="10">
    <location>
        <begin position="3"/>
        <end position="119"/>
    </location>
</feature>
<name>A0AB38E584_XANCH</name>
<dbReference type="PRINTS" id="PR00417">
    <property type="entry name" value="PRTPISMRASEI"/>
</dbReference>
<dbReference type="KEGG" id="xph:XppCFBP6546_15350"/>
<evidence type="ECO:0000256" key="1">
    <source>
        <dbReference type="ARBA" id="ARBA00000213"/>
    </source>
</evidence>
<dbReference type="SMART" id="SM00437">
    <property type="entry name" value="TOP1Ac"/>
    <property type="match status" value="1"/>
</dbReference>
<feature type="site" description="Interaction with DNA" evidence="8">
    <location>
        <position position="310"/>
    </location>
</feature>
<feature type="compositionally biased region" description="Basic residues" evidence="9">
    <location>
        <begin position="802"/>
        <end position="820"/>
    </location>
</feature>
<dbReference type="HAMAP" id="MF_00952">
    <property type="entry name" value="Topoisom_1_prok"/>
    <property type="match status" value="1"/>
</dbReference>
<dbReference type="Gene3D" id="1.10.460.10">
    <property type="entry name" value="Topoisomerase I, domain 2"/>
    <property type="match status" value="1"/>
</dbReference>
<accession>A0AB38E584</accession>
<dbReference type="PROSITE" id="PS52039">
    <property type="entry name" value="TOPO_IA_2"/>
    <property type="match status" value="1"/>
</dbReference>
<evidence type="ECO:0000259" key="11">
    <source>
        <dbReference type="PROSITE" id="PS52039"/>
    </source>
</evidence>
<evidence type="ECO:0000256" key="9">
    <source>
        <dbReference type="SAM" id="MobiDB-lite"/>
    </source>
</evidence>
<evidence type="ECO:0000256" key="7">
    <source>
        <dbReference type="ARBA" id="ARBA00023235"/>
    </source>
</evidence>
<proteinExistence type="inferred from homology"/>
<dbReference type="EC" id="5.6.2.1" evidence="8"/>
<dbReference type="GO" id="GO:0006265">
    <property type="term" value="P:DNA topological change"/>
    <property type="evidence" value="ECO:0007669"/>
    <property type="project" value="UniProtKB-UniRule"/>
</dbReference>
<dbReference type="CDD" id="cd00186">
    <property type="entry name" value="TOP1Ac"/>
    <property type="match status" value="1"/>
</dbReference>
<dbReference type="InterPro" id="IPR013825">
    <property type="entry name" value="Topo_IA_cen_sub2"/>
</dbReference>
<dbReference type="Gene3D" id="1.10.290.10">
    <property type="entry name" value="Topoisomerase I, domain 4"/>
    <property type="match status" value="1"/>
</dbReference>
<comment type="caution">
    <text evidence="8">Lacks conserved residue(s) required for the propagation of feature annotation.</text>
</comment>
<feature type="active site" description="O-(5'-phospho-DNA)-tyrosine intermediate" evidence="8">
    <location>
        <position position="308"/>
    </location>
</feature>
<feature type="compositionally biased region" description="Low complexity" evidence="9">
    <location>
        <begin position="790"/>
        <end position="801"/>
    </location>
</feature>
<feature type="region of interest" description="Interaction with DNA" evidence="8">
    <location>
        <begin position="167"/>
        <end position="172"/>
    </location>
</feature>
<dbReference type="InterPro" id="IPR013824">
    <property type="entry name" value="Topo_IA_cen_sub1"/>
</dbReference>
<dbReference type="InterPro" id="IPR028612">
    <property type="entry name" value="Topoisom_1_IA"/>
</dbReference>
<dbReference type="InterPro" id="IPR005733">
    <property type="entry name" value="TopoI_bac-type"/>
</dbReference>
<dbReference type="PANTHER" id="PTHR42785">
    <property type="entry name" value="DNA TOPOISOMERASE, TYPE IA, CORE"/>
    <property type="match status" value="1"/>
</dbReference>
<feature type="site" description="Interaction with DNA" evidence="8">
    <location>
        <position position="33"/>
    </location>
</feature>
<evidence type="ECO:0000256" key="6">
    <source>
        <dbReference type="ARBA" id="ARBA00023125"/>
    </source>
</evidence>
<dbReference type="RefSeq" id="WP_039568675.1">
    <property type="nucleotide sequence ID" value="NZ_CP012048.1"/>
</dbReference>
<dbReference type="InterPro" id="IPR013826">
    <property type="entry name" value="Topo_IA_cen_sub3"/>
</dbReference>
<dbReference type="EMBL" id="OCYS01000134">
    <property type="protein sequence ID" value="SON92393.1"/>
    <property type="molecule type" value="Genomic_DNA"/>
</dbReference>
<dbReference type="PANTHER" id="PTHR42785:SF1">
    <property type="entry name" value="DNA TOPOISOMERASE"/>
    <property type="match status" value="1"/>
</dbReference>
<feature type="domain" description="Topo IA-type catalytic" evidence="11">
    <location>
        <begin position="133"/>
        <end position="573"/>
    </location>
</feature>
<dbReference type="InterPro" id="IPR025589">
    <property type="entry name" value="Toprim_C_rpt"/>
</dbReference>
<evidence type="ECO:0000313" key="17">
    <source>
        <dbReference type="Proteomes" id="UP000234181"/>
    </source>
</evidence>
<feature type="region of interest" description="Disordered" evidence="9">
    <location>
        <begin position="774"/>
        <end position="820"/>
    </location>
</feature>
<organism evidence="14 16">
    <name type="scientific">Xanthomonas campestris pv. phaseoli</name>
    <dbReference type="NCBI Taxonomy" id="317013"/>
    <lineage>
        <taxon>Bacteria</taxon>
        <taxon>Pseudomonadati</taxon>
        <taxon>Pseudomonadota</taxon>
        <taxon>Gammaproteobacteria</taxon>
        <taxon>Lysobacterales</taxon>
        <taxon>Lysobacteraceae</taxon>
        <taxon>Xanthomonas</taxon>
    </lineage>
</organism>
<dbReference type="Pfam" id="PF01131">
    <property type="entry name" value="Topoisom_bac"/>
    <property type="match status" value="1"/>
</dbReference>
<comment type="caution">
    <text evidence="14">The sequence shown here is derived from an EMBL/GenBank/DDBJ whole genome shotgun (WGS) entry which is preliminary data.</text>
</comment>
<dbReference type="InterPro" id="IPR003602">
    <property type="entry name" value="Topo_IA_DNA-bd_dom"/>
</dbReference>
<dbReference type="AlphaFoldDB" id="A0AB38E584"/>
<evidence type="ECO:0000256" key="4">
    <source>
        <dbReference type="ARBA" id="ARBA00022842"/>
    </source>
</evidence>
<sequence>MPKHLLIVESPAKAKTINKYLGKDFTVLASYGHVRDLVPKEGAVDPDNGFAMRYDLIEKNEKHVEAIARAAKGADDIFLATDPDREGEAISWHIAEILKERGLLKDKPMQRVVFTEITPRAIKEAMAKPRMIAGDLVDAQQARRALDYLVGFNLSPVLWRKVQRGLSAGRVQSPALRMIVEREEEIEAFIPREYWSIDAHCRHPSQAFNARLIKLDGQKFEQFTVTDGDTAEAARLRIQQAAQGVLHVTDVASKERKRRPAPPFTTSTLQQEASRKLGFTTRKTMQVAQKLYEGVALGDEGSVGLISYMRTDSVNLSQDALAEIRDVIARDFGTASLPDQPNAYTTKSKNAQEAHEAVRPTSALRTPAQVARFLSEDERRLYELIWRRAVACQMIPATLNTVSVDLSAGSEHVFRASGTTVVVPGFLAVYEEGKDTKSSEDEDEGRKLPLMKAGDNVPLDRIVTDQHFTQPPPRFTEAALVKALEEYGIGRPSTYASIIQTLQFRKYVEMEGRSFRPTDVGRAVSKFLSGHFTRYVDYDFTANLEDDLDAVSRGEAEWIPLMEKFWGPFKELVEDKKDSLDKTDAGSVRVLGTDPKSGKEVSARIGRFGPMVQIGTVEDEDKPTFASLRPGQSIYSISIEDALELFKMPRALGQDKDQDVSVGIGRFGPFARRGSTYASLKKEDDPYTIDLARAVFLIEEKEEIARNRVIKEFDGSDIQVLNGRFGPYISDGKLNGKIPKDREPASLTFEEVQQLLADTGKPVRKGFGAKKATLKKTTVKDSAPKKPAVKKTATTSAASKTAAKKAAKRVVKKTVSKAAG</sequence>
<dbReference type="GO" id="GO:0046872">
    <property type="term" value="F:metal ion binding"/>
    <property type="evidence" value="ECO:0007669"/>
    <property type="project" value="UniProtKB-KW"/>
</dbReference>
<comment type="subunit">
    <text evidence="8">Monomer.</text>
</comment>
<feature type="site" description="Interaction with DNA" evidence="8">
    <location>
        <position position="143"/>
    </location>
</feature>
<dbReference type="Proteomes" id="UP000234181">
    <property type="component" value="Unassembled WGS sequence"/>
</dbReference>
<keyword evidence="5 8" id="KW-0799">Topoisomerase</keyword>
<dbReference type="InterPro" id="IPR000380">
    <property type="entry name" value="Topo_IA"/>
</dbReference>
<dbReference type="SUPFAM" id="SSF56712">
    <property type="entry name" value="Prokaryotic type I DNA topoisomerase"/>
    <property type="match status" value="1"/>
</dbReference>